<dbReference type="InterPro" id="IPR036864">
    <property type="entry name" value="Zn2-C6_fun-type_DNA-bd_sf"/>
</dbReference>
<keyword evidence="8" id="KW-1185">Reference proteome</keyword>
<keyword evidence="4" id="KW-0539">Nucleus</keyword>
<dbReference type="GO" id="GO:0006351">
    <property type="term" value="P:DNA-templated transcription"/>
    <property type="evidence" value="ECO:0007669"/>
    <property type="project" value="InterPro"/>
</dbReference>
<evidence type="ECO:0000313" key="8">
    <source>
        <dbReference type="Proteomes" id="UP001174694"/>
    </source>
</evidence>
<dbReference type="AlphaFoldDB" id="A0AA38VL17"/>
<gene>
    <name evidence="7" type="ORF">NKR23_g724</name>
</gene>
<feature type="region of interest" description="Disordered" evidence="5">
    <location>
        <begin position="652"/>
        <end position="675"/>
    </location>
</feature>
<dbReference type="CDD" id="cd12148">
    <property type="entry name" value="fungal_TF_MHR"/>
    <property type="match status" value="1"/>
</dbReference>
<comment type="caution">
    <text evidence="7">The sequence shown here is derived from an EMBL/GenBank/DDBJ whole genome shotgun (WGS) entry which is preliminary data.</text>
</comment>
<accession>A0AA38VL17</accession>
<keyword evidence="2" id="KW-0805">Transcription regulation</keyword>
<dbReference type="InterPro" id="IPR007219">
    <property type="entry name" value="XnlR_reg_dom"/>
</dbReference>
<dbReference type="GO" id="GO:0000981">
    <property type="term" value="F:DNA-binding transcription factor activity, RNA polymerase II-specific"/>
    <property type="evidence" value="ECO:0007669"/>
    <property type="project" value="InterPro"/>
</dbReference>
<feature type="domain" description="Zn(2)-C6 fungal-type" evidence="6">
    <location>
        <begin position="26"/>
        <end position="59"/>
    </location>
</feature>
<organism evidence="7 8">
    <name type="scientific">Pleurostoma richardsiae</name>
    <dbReference type="NCBI Taxonomy" id="41990"/>
    <lineage>
        <taxon>Eukaryota</taxon>
        <taxon>Fungi</taxon>
        <taxon>Dikarya</taxon>
        <taxon>Ascomycota</taxon>
        <taxon>Pezizomycotina</taxon>
        <taxon>Sordariomycetes</taxon>
        <taxon>Sordariomycetidae</taxon>
        <taxon>Calosphaeriales</taxon>
        <taxon>Pleurostomataceae</taxon>
        <taxon>Pleurostoma</taxon>
    </lineage>
</organism>
<keyword evidence="1" id="KW-0479">Metal-binding</keyword>
<dbReference type="PROSITE" id="PS50048">
    <property type="entry name" value="ZN2_CY6_FUNGAL_2"/>
    <property type="match status" value="1"/>
</dbReference>
<keyword evidence="3" id="KW-0804">Transcription</keyword>
<dbReference type="Proteomes" id="UP001174694">
    <property type="component" value="Unassembled WGS sequence"/>
</dbReference>
<dbReference type="PANTHER" id="PTHR47840:SF1">
    <property type="entry name" value="ZN(II)2CYS6 TRANSCRIPTION FACTOR (EUROFUNG)"/>
    <property type="match status" value="1"/>
</dbReference>
<protein>
    <submittedName>
        <fullName evidence="7">Fungal transcriptional regulatory protein, N-terminal</fullName>
    </submittedName>
</protein>
<evidence type="ECO:0000256" key="3">
    <source>
        <dbReference type="ARBA" id="ARBA00023163"/>
    </source>
</evidence>
<dbReference type="PANTHER" id="PTHR47840">
    <property type="entry name" value="ZN(II)2CYS6 TRANSCRIPTION FACTOR (EUROFUNG)-RELATED"/>
    <property type="match status" value="1"/>
</dbReference>
<evidence type="ECO:0000256" key="1">
    <source>
        <dbReference type="ARBA" id="ARBA00022723"/>
    </source>
</evidence>
<evidence type="ECO:0000259" key="6">
    <source>
        <dbReference type="PROSITE" id="PS50048"/>
    </source>
</evidence>
<dbReference type="InterPro" id="IPR001138">
    <property type="entry name" value="Zn2Cys6_DnaBD"/>
</dbReference>
<dbReference type="SUPFAM" id="SSF57701">
    <property type="entry name" value="Zn2/Cys6 DNA-binding domain"/>
    <property type="match status" value="1"/>
</dbReference>
<feature type="compositionally biased region" description="Low complexity" evidence="5">
    <location>
        <begin position="652"/>
        <end position="666"/>
    </location>
</feature>
<dbReference type="EMBL" id="JANBVO010000001">
    <property type="protein sequence ID" value="KAJ9157271.1"/>
    <property type="molecule type" value="Genomic_DNA"/>
</dbReference>
<dbReference type="Gene3D" id="4.10.240.10">
    <property type="entry name" value="Zn(2)-C6 fungal-type DNA-binding domain"/>
    <property type="match status" value="1"/>
</dbReference>
<proteinExistence type="predicted"/>
<dbReference type="GO" id="GO:0003677">
    <property type="term" value="F:DNA binding"/>
    <property type="evidence" value="ECO:0007669"/>
    <property type="project" value="InterPro"/>
</dbReference>
<feature type="region of interest" description="Disordered" evidence="5">
    <location>
        <begin position="97"/>
        <end position="129"/>
    </location>
</feature>
<evidence type="ECO:0000256" key="2">
    <source>
        <dbReference type="ARBA" id="ARBA00023015"/>
    </source>
</evidence>
<evidence type="ECO:0000256" key="5">
    <source>
        <dbReference type="SAM" id="MobiDB-lite"/>
    </source>
</evidence>
<feature type="region of interest" description="Disordered" evidence="5">
    <location>
        <begin position="601"/>
        <end position="622"/>
    </location>
</feature>
<reference evidence="7" key="1">
    <citation type="submission" date="2022-07" db="EMBL/GenBank/DDBJ databases">
        <title>Fungi with potential for degradation of polypropylene.</title>
        <authorList>
            <person name="Gostincar C."/>
        </authorList>
    </citation>
    <scope>NUCLEOTIDE SEQUENCE</scope>
    <source>
        <strain evidence="7">EXF-13308</strain>
    </source>
</reference>
<dbReference type="PROSITE" id="PS00463">
    <property type="entry name" value="ZN2_CY6_FUNGAL_1"/>
    <property type="match status" value="1"/>
</dbReference>
<dbReference type="SMART" id="SM00906">
    <property type="entry name" value="Fungal_trans"/>
    <property type="match status" value="1"/>
</dbReference>
<name>A0AA38VL17_9PEZI</name>
<dbReference type="CDD" id="cd00067">
    <property type="entry name" value="GAL4"/>
    <property type="match status" value="1"/>
</dbReference>
<dbReference type="GO" id="GO:0008270">
    <property type="term" value="F:zinc ion binding"/>
    <property type="evidence" value="ECO:0007669"/>
    <property type="project" value="InterPro"/>
</dbReference>
<sequence length="772" mass="85068">MSASTSPRPENGEAASKRKLRKGTRSCWECKRRKIRCFYASSRDPICVSCTRRGTSCISQEFCYDPPTGDEDVNMRGRLLRVETLLEKLIDKVLPEGLDPLDEPERPTETPMGTERGGFTHPSSAAAEPTPLPGNYMSIPARPGGHWEGAAKAPSSSYADTGFDPSEFPSMLDGKYEKICQILYTAFPSQHDTTWLVETGGAYLFLQVVCNPYSTLFSDAALPPEILSTLPPVTSHPTILARKLLQLAICLQRLEPDFDTSHLDLTDPPLEIRAKFVDLASSLVTTNETLLDSVEGLECLILEGLYLINEGNLRRAWLCFRRAVSLAQFMGFHRANPRAMKLLDLGTRVSPADTWFRIAYAERYLSLLLGLPSSICSNSFASEESMMDSTATEKMDKVQAVIAARIIERNETASYNEFATTQAIDYDLQRAAKSVPARWWDPPELRATMDPPRLLSEVLRAQSQVIHYNLLTIVHLPFMLRNGLERRYDYSKITSIYASREVLSRFVPFRGFVRVAYCCRLVDFCAFTASFALLLAHLDSHRNSFGDVLSHQRLTDRALVERAMATMDELNRVSHDALSMKTAAVVRSLLAAEADAAEGAGSYSASNVNEDDEAAASASDRPGQSFRLDIPYLGTVRIARETLVRLQAQTLASTPSVSGGSSSASARNNALTPGSSTVAPSMLGVEQSWQAGFVPPHPQQDGPPHDQIVLPLISFQNEAHGGVPHVAMPTLVAGAEDWAFQGVDATFFDSVLRGDMADQVMWDADGSWSFLQ</sequence>
<evidence type="ECO:0000313" key="7">
    <source>
        <dbReference type="EMBL" id="KAJ9157271.1"/>
    </source>
</evidence>
<evidence type="ECO:0000256" key="4">
    <source>
        <dbReference type="ARBA" id="ARBA00023242"/>
    </source>
</evidence>